<dbReference type="GO" id="GO:0009246">
    <property type="term" value="P:enterobacterial common antigen biosynthetic process"/>
    <property type="evidence" value="ECO:0007669"/>
    <property type="project" value="TreeGrafter"/>
</dbReference>
<evidence type="ECO:0000313" key="14">
    <source>
        <dbReference type="Proteomes" id="UP000095412"/>
    </source>
</evidence>
<protein>
    <recommendedName>
        <fullName evidence="7">Probable poly-beta-1,6-N-acetyl-D-glucosamine export protein</fullName>
    </recommendedName>
    <alternativeName>
        <fullName evidence="9">Biofilm polysaccharide intercellular adhesin export protein</fullName>
    </alternativeName>
    <alternativeName>
        <fullName evidence="8">Intercellular adhesion protein C</fullName>
    </alternativeName>
</protein>
<dbReference type="Proteomes" id="UP000095768">
    <property type="component" value="Unassembled WGS sequence"/>
</dbReference>
<dbReference type="GO" id="GO:0005886">
    <property type="term" value="C:plasma membrane"/>
    <property type="evidence" value="ECO:0007669"/>
    <property type="project" value="UniProtKB-SubCell"/>
</dbReference>
<evidence type="ECO:0000256" key="5">
    <source>
        <dbReference type="ARBA" id="ARBA00022989"/>
    </source>
</evidence>
<dbReference type="AlphaFoldDB" id="A0A1D4J921"/>
<dbReference type="RefSeq" id="WP_069994563.1">
    <property type="nucleotide sequence ID" value="NZ_FMPG01000002.1"/>
</dbReference>
<dbReference type="PANTHER" id="PTHR40074:SF2">
    <property type="entry name" value="O-ACETYLTRANSFERASE WECH"/>
    <property type="match status" value="1"/>
</dbReference>
<name>A0A1D4J921_9STAP</name>
<evidence type="ECO:0000256" key="8">
    <source>
        <dbReference type="ARBA" id="ARBA00042402"/>
    </source>
</evidence>
<accession>A0A1D4J921</accession>
<evidence type="ECO:0000256" key="2">
    <source>
        <dbReference type="ARBA" id="ARBA00007400"/>
    </source>
</evidence>
<dbReference type="InterPro" id="IPR002656">
    <property type="entry name" value="Acyl_transf_3_dom"/>
</dbReference>
<keyword evidence="14" id="KW-1185">Reference proteome</keyword>
<keyword evidence="3" id="KW-1003">Cell membrane</keyword>
<evidence type="ECO:0000256" key="4">
    <source>
        <dbReference type="ARBA" id="ARBA00022692"/>
    </source>
</evidence>
<feature type="transmembrane region" description="Helical" evidence="10">
    <location>
        <begin position="7"/>
        <end position="26"/>
    </location>
</feature>
<evidence type="ECO:0000256" key="7">
    <source>
        <dbReference type="ARBA" id="ARBA00041028"/>
    </source>
</evidence>
<feature type="transmembrane region" description="Helical" evidence="10">
    <location>
        <begin position="46"/>
        <end position="68"/>
    </location>
</feature>
<dbReference type="PANTHER" id="PTHR40074">
    <property type="entry name" value="O-ACETYLTRANSFERASE WECH"/>
    <property type="match status" value="1"/>
</dbReference>
<feature type="transmembrane region" description="Helical" evidence="10">
    <location>
        <begin position="119"/>
        <end position="138"/>
    </location>
</feature>
<feature type="transmembrane region" description="Helical" evidence="10">
    <location>
        <begin position="217"/>
        <end position="237"/>
    </location>
</feature>
<dbReference type="Pfam" id="PF01757">
    <property type="entry name" value="Acyl_transf_3"/>
    <property type="match status" value="1"/>
</dbReference>
<dbReference type="GO" id="GO:0016413">
    <property type="term" value="F:O-acetyltransferase activity"/>
    <property type="evidence" value="ECO:0007669"/>
    <property type="project" value="TreeGrafter"/>
</dbReference>
<feature type="domain" description="Acyltransferase 3" evidence="11">
    <location>
        <begin position="10"/>
        <end position="324"/>
    </location>
</feature>
<feature type="transmembrane region" description="Helical" evidence="10">
    <location>
        <begin position="249"/>
        <end position="266"/>
    </location>
</feature>
<keyword evidence="4 10" id="KW-0812">Transmembrane</keyword>
<feature type="transmembrane region" description="Helical" evidence="10">
    <location>
        <begin position="184"/>
        <end position="205"/>
    </location>
</feature>
<evidence type="ECO:0000256" key="1">
    <source>
        <dbReference type="ARBA" id="ARBA00004651"/>
    </source>
</evidence>
<organism evidence="13 15">
    <name type="scientific">Staphylococcus caeli</name>
    <dbReference type="NCBI Taxonomy" id="2201815"/>
    <lineage>
        <taxon>Bacteria</taxon>
        <taxon>Bacillati</taxon>
        <taxon>Bacillota</taxon>
        <taxon>Bacilli</taxon>
        <taxon>Bacillales</taxon>
        <taxon>Staphylococcaceae</taxon>
        <taxon>Staphylococcus</taxon>
    </lineage>
</organism>
<evidence type="ECO:0000313" key="15">
    <source>
        <dbReference type="Proteomes" id="UP000095768"/>
    </source>
</evidence>
<evidence type="ECO:0000256" key="10">
    <source>
        <dbReference type="SAM" id="Phobius"/>
    </source>
</evidence>
<feature type="transmembrane region" description="Helical" evidence="10">
    <location>
        <begin position="273"/>
        <end position="292"/>
    </location>
</feature>
<comment type="similarity">
    <text evidence="2">Belongs to the acyltransferase 3 family.</text>
</comment>
<dbReference type="OrthoDB" id="65129at2"/>
<evidence type="ECO:0000313" key="12">
    <source>
        <dbReference type="EMBL" id="SCS39938.1"/>
    </source>
</evidence>
<evidence type="ECO:0000256" key="6">
    <source>
        <dbReference type="ARBA" id="ARBA00023136"/>
    </source>
</evidence>
<reference evidence="12 14" key="1">
    <citation type="submission" date="2016-09" db="EMBL/GenBank/DDBJ databases">
        <authorList>
            <consortium name="Pathogen Informatics"/>
            <person name="Sun Q."/>
            <person name="Inoue M."/>
        </authorList>
    </citation>
    <scope>NUCLEOTIDE SEQUENCE [LARGE SCALE GENOMIC DNA]</scope>
    <source>
        <strain evidence="12 14">82C</strain>
    </source>
</reference>
<feature type="transmembrane region" description="Helical" evidence="10">
    <location>
        <begin position="80"/>
        <end position="99"/>
    </location>
</feature>
<sequence>MKTYTSVIFWMRTIACLSIVLIHSITTTFSKMDFVGHGTTIRVIQLLLMFSTPLFVFISEFLLAKNYHVQTKPGFFKNKLIYLGIPYIFINIGISIFYFESKTFEQFIQHFADTMFHGGAVTYFIVIIFQFYILHIFFAKYIIKWKPIPVIIGAVIFATLYWAFRQFAPQSENPILGLFWEREGWMLFLGWISYFLLGFYSGIYYETLMANIKKYTWHIIIGAVVATSILIGNYLLGISTWVESKRFDIPFYVTMIILLFFLFSSYIKYVPKFVLFISNYSFCIYLIHYFFVHDLGLLRADSSLRNIAFNFIITVTVSICLAYVLNLFKFGKFVVGGIGHIKYDKVYESYRHGKMD</sequence>
<evidence type="ECO:0000256" key="9">
    <source>
        <dbReference type="ARBA" id="ARBA00042839"/>
    </source>
</evidence>
<evidence type="ECO:0000259" key="11">
    <source>
        <dbReference type="Pfam" id="PF01757"/>
    </source>
</evidence>
<comment type="subcellular location">
    <subcellularLocation>
        <location evidence="1">Cell membrane</location>
        <topology evidence="1">Multi-pass membrane protein</topology>
    </subcellularLocation>
</comment>
<feature type="transmembrane region" description="Helical" evidence="10">
    <location>
        <begin position="307"/>
        <end position="328"/>
    </location>
</feature>
<feature type="transmembrane region" description="Helical" evidence="10">
    <location>
        <begin position="145"/>
        <end position="164"/>
    </location>
</feature>
<dbReference type="EMBL" id="FMPG01000002">
    <property type="protein sequence ID" value="SCS58329.1"/>
    <property type="molecule type" value="Genomic_DNA"/>
</dbReference>
<reference evidence="13 15" key="2">
    <citation type="submission" date="2016-09" db="EMBL/GenBank/DDBJ databases">
        <authorList>
            <consortium name="Pathogen Informatics"/>
        </authorList>
    </citation>
    <scope>NUCLEOTIDE SEQUENCE [LARGE SCALE GENOMIC DNA]</scope>
    <source>
        <strain evidence="13 15">82B</strain>
    </source>
</reference>
<dbReference type="Proteomes" id="UP000095412">
    <property type="component" value="Unassembled WGS sequence"/>
</dbReference>
<evidence type="ECO:0000256" key="3">
    <source>
        <dbReference type="ARBA" id="ARBA00022475"/>
    </source>
</evidence>
<dbReference type="EMBL" id="FMPI01000002">
    <property type="protein sequence ID" value="SCS39938.1"/>
    <property type="molecule type" value="Genomic_DNA"/>
</dbReference>
<evidence type="ECO:0000313" key="13">
    <source>
        <dbReference type="EMBL" id="SCS58329.1"/>
    </source>
</evidence>
<keyword evidence="6 10" id="KW-0472">Membrane</keyword>
<gene>
    <name evidence="13" type="primary">icaC_1</name>
    <name evidence="13" type="ORF">SAMEA2297795_00748</name>
    <name evidence="12" type="ORF">SAMEA2297796_00425</name>
</gene>
<keyword evidence="5 10" id="KW-1133">Transmembrane helix</keyword>
<proteinExistence type="inferred from homology"/>